<comment type="caution">
    <text evidence="1">The sequence shown here is derived from an EMBL/GenBank/DDBJ whole genome shotgun (WGS) entry which is preliminary data.</text>
</comment>
<dbReference type="EMBL" id="JACJSI010000044">
    <property type="protein sequence ID" value="MBD2531884.1"/>
    <property type="molecule type" value="Genomic_DNA"/>
</dbReference>
<organism evidence="1 2">
    <name type="scientific">Nostoc flagelliforme FACHB-838</name>
    <dbReference type="NCBI Taxonomy" id="2692904"/>
    <lineage>
        <taxon>Bacteria</taxon>
        <taxon>Bacillati</taxon>
        <taxon>Cyanobacteriota</taxon>
        <taxon>Cyanophyceae</taxon>
        <taxon>Nostocales</taxon>
        <taxon>Nostocaceae</taxon>
        <taxon>Nostoc</taxon>
    </lineage>
</organism>
<evidence type="ECO:0000313" key="2">
    <source>
        <dbReference type="Proteomes" id="UP000623440"/>
    </source>
</evidence>
<dbReference type="RefSeq" id="WP_190942550.1">
    <property type="nucleotide sequence ID" value="NZ_JACJSI010000044.1"/>
</dbReference>
<protein>
    <submittedName>
        <fullName evidence="1">PEP-CTERM sorting domain-containing protein</fullName>
    </submittedName>
</protein>
<dbReference type="InterPro" id="IPR013424">
    <property type="entry name" value="Ice-binding_C"/>
</dbReference>
<accession>A0ABR8DTN9</accession>
<dbReference type="NCBIfam" id="TIGR02595">
    <property type="entry name" value="PEP_CTERM"/>
    <property type="match status" value="1"/>
</dbReference>
<sequence>MQLIHMSKLIKGALYSASVILAFSIGSRSYAGTFIVSGDANIVNPLVASSNQPINPGNVQFFTNILEGGINVIVQSTSSGDDTAVEAIESEINSFYNSLTGVTSTIVSDLITPAVLSSADLFISPLPDDSFTDAEIASLGNFLENNGSIFFLGDNNNFQQENARINAALTSLGSSINILDADIFDSGFNTATGSRIASNPLTAGVNAFTYAAASEVVGGTSLFLGLTRQTFLSVENTTQVPEPSAIGGVLAIGSIGWLMKRKLKTSKNKLNHIQYGSVKPKK</sequence>
<name>A0ABR8DTN9_9NOSO</name>
<dbReference type="Proteomes" id="UP000623440">
    <property type="component" value="Unassembled WGS sequence"/>
</dbReference>
<proteinExistence type="predicted"/>
<evidence type="ECO:0000313" key="1">
    <source>
        <dbReference type="EMBL" id="MBD2531884.1"/>
    </source>
</evidence>
<gene>
    <name evidence="1" type="ORF">H6G97_20770</name>
</gene>
<keyword evidence="2" id="KW-1185">Reference proteome</keyword>
<reference evidence="1 2" key="1">
    <citation type="journal article" date="2020" name="ISME J.">
        <title>Comparative genomics reveals insights into cyanobacterial evolution and habitat adaptation.</title>
        <authorList>
            <person name="Chen M.Y."/>
            <person name="Teng W.K."/>
            <person name="Zhao L."/>
            <person name="Hu C.X."/>
            <person name="Zhou Y.K."/>
            <person name="Han B.P."/>
            <person name="Song L.R."/>
            <person name="Shu W.S."/>
        </authorList>
    </citation>
    <scope>NUCLEOTIDE SEQUENCE [LARGE SCALE GENOMIC DNA]</scope>
    <source>
        <strain evidence="1 2">FACHB-838</strain>
    </source>
</reference>